<dbReference type="SUPFAM" id="SSF51430">
    <property type="entry name" value="NAD(P)-linked oxidoreductase"/>
    <property type="match status" value="1"/>
</dbReference>
<dbReference type="CDD" id="cd19086">
    <property type="entry name" value="AKR_AKR11C1"/>
    <property type="match status" value="1"/>
</dbReference>
<name>A0ABZ1C477_9FIRM</name>
<dbReference type="InterPro" id="IPR053135">
    <property type="entry name" value="AKR2_Oxidoreductase"/>
</dbReference>
<gene>
    <name evidence="2" type="ORF">U7230_07320</name>
</gene>
<reference evidence="2 3" key="1">
    <citation type="journal article" date="2024" name="Front. Microbiol.">
        <title>Novel thermophilic genera Geochorda gen. nov. and Carboxydochorda gen. nov. from the deep terrestrial subsurface reveal the ecophysiological diversity in the class Limnochordia.</title>
        <authorList>
            <person name="Karnachuk O.V."/>
            <person name="Lukina A.P."/>
            <person name="Avakyan M.R."/>
            <person name="Kadnikov V.V."/>
            <person name="Begmatov S."/>
            <person name="Beletsky A.V."/>
            <person name="Vlasova K.G."/>
            <person name="Novikov A.A."/>
            <person name="Shcherbakova V.A."/>
            <person name="Mardanov A.V."/>
            <person name="Ravin N.V."/>
        </authorList>
    </citation>
    <scope>NUCLEOTIDE SEQUENCE [LARGE SCALE GENOMIC DNA]</scope>
    <source>
        <strain evidence="2 3">L945</strain>
    </source>
</reference>
<dbReference type="GO" id="GO:0016491">
    <property type="term" value="F:oxidoreductase activity"/>
    <property type="evidence" value="ECO:0007669"/>
    <property type="project" value="UniProtKB-KW"/>
</dbReference>
<evidence type="ECO:0000313" key="3">
    <source>
        <dbReference type="Proteomes" id="UP001332192"/>
    </source>
</evidence>
<dbReference type="PANTHER" id="PTHR43312">
    <property type="entry name" value="D-THREO-ALDOSE 1-DEHYDROGENASE"/>
    <property type="match status" value="1"/>
</dbReference>
<organism evidence="2 3">
    <name type="scientific">Carboxydichorda subterranea</name>
    <dbReference type="NCBI Taxonomy" id="3109565"/>
    <lineage>
        <taxon>Bacteria</taxon>
        <taxon>Bacillati</taxon>
        <taxon>Bacillota</taxon>
        <taxon>Limnochordia</taxon>
        <taxon>Limnochordales</taxon>
        <taxon>Geochordaceae</taxon>
        <taxon>Carboxydichorda</taxon>
    </lineage>
</organism>
<dbReference type="EC" id="1.1.1.-" evidence="2"/>
<accession>A0ABZ1C477</accession>
<feature type="domain" description="NADP-dependent oxidoreductase" evidence="1">
    <location>
        <begin position="15"/>
        <end position="314"/>
    </location>
</feature>
<dbReference type="Proteomes" id="UP001332192">
    <property type="component" value="Chromosome"/>
</dbReference>
<dbReference type="InterPro" id="IPR036812">
    <property type="entry name" value="NAD(P)_OxRdtase_dom_sf"/>
</dbReference>
<dbReference type="Pfam" id="PF00248">
    <property type="entry name" value="Aldo_ket_red"/>
    <property type="match status" value="1"/>
</dbReference>
<dbReference type="PANTHER" id="PTHR43312:SF1">
    <property type="entry name" value="NADP-DEPENDENT OXIDOREDUCTASE DOMAIN-CONTAINING PROTEIN"/>
    <property type="match status" value="1"/>
</dbReference>
<dbReference type="EMBL" id="CP141615">
    <property type="protein sequence ID" value="WRP18793.1"/>
    <property type="molecule type" value="Genomic_DNA"/>
</dbReference>
<sequence>MHYRTLGKTGLRVSEIGFGAWGIGKSMWVGAEDAESIRALNRAIDLGLNFIDTALAYGDGHSERLVGQVVRQRSGPIYVATKVPPKNGEWPARPGVPAGEVFPGAYVVDCAERSLRNLGLETIDVLQLHVWSDEWVGQGDWLDAVQRLKAQGKIRFFGISINDHQPDNALRLIETGVVDTVQVIYNIFDQSPEDRLFPACQRHNVGVIVRVPLDEGGLSGRITPDTTFPPGDWRNDYFRGDRKRQVYERVQRILRDLAITAEQLPEVALRFTLSHPAVSTVIPGMRSVAHVERNVSAGDGKGLPPEQLRKLKAHRWIRNFYGD</sequence>
<keyword evidence="2" id="KW-0560">Oxidoreductase</keyword>
<dbReference type="Gene3D" id="3.20.20.100">
    <property type="entry name" value="NADP-dependent oxidoreductase domain"/>
    <property type="match status" value="1"/>
</dbReference>
<evidence type="ECO:0000313" key="2">
    <source>
        <dbReference type="EMBL" id="WRP18793.1"/>
    </source>
</evidence>
<evidence type="ECO:0000259" key="1">
    <source>
        <dbReference type="Pfam" id="PF00248"/>
    </source>
</evidence>
<dbReference type="RefSeq" id="WP_324718065.1">
    <property type="nucleotide sequence ID" value="NZ_CP141615.1"/>
</dbReference>
<keyword evidence="3" id="KW-1185">Reference proteome</keyword>
<proteinExistence type="predicted"/>
<protein>
    <submittedName>
        <fullName evidence="2">Aldo/keto reductase</fullName>
        <ecNumber evidence="2">1.1.1.-</ecNumber>
    </submittedName>
</protein>
<dbReference type="InterPro" id="IPR023210">
    <property type="entry name" value="NADP_OxRdtase_dom"/>
</dbReference>